<keyword evidence="8" id="KW-1185">Reference proteome</keyword>
<proteinExistence type="inferred from homology"/>
<accession>A0A844W766</accession>
<evidence type="ECO:0000256" key="5">
    <source>
        <dbReference type="ARBA" id="ARBA00022898"/>
    </source>
</evidence>
<evidence type="ECO:0000256" key="4">
    <source>
        <dbReference type="ARBA" id="ARBA00022679"/>
    </source>
</evidence>
<organism evidence="7 8">
    <name type="scientific">Pseudooceanicola pacificus</name>
    <dbReference type="NCBI Taxonomy" id="2676438"/>
    <lineage>
        <taxon>Bacteria</taxon>
        <taxon>Pseudomonadati</taxon>
        <taxon>Pseudomonadota</taxon>
        <taxon>Alphaproteobacteria</taxon>
        <taxon>Rhodobacterales</taxon>
        <taxon>Paracoccaceae</taxon>
        <taxon>Pseudooceanicola</taxon>
    </lineage>
</organism>
<evidence type="ECO:0000256" key="3">
    <source>
        <dbReference type="ARBA" id="ARBA00022576"/>
    </source>
</evidence>
<sequence>MPFTANRTFKSDPLMISGARGNHYILADGREVLDVSAGLWCVNAGHGRREITDAIRSQAETLDFVANFSHGAAPAFELANRLALLAPGDLNHVFFTNSGSEAVDTALKIALACHAARGEGQRQRFVGRQMAYHGVGFGGLSVAGLGGNRKAFGPLLPGVSHLPHTLDHARNACSKGQPEHGIEMADALEAIVAMNDASTIAAVIVEPVAGAGGVLPPPQGYLERLREICDRHGLLLIFDEVITGFGRLGTTFASEYFGVQPDMITCAKGLTNAAVPMGAVIVSDAVHDTILNAATGPGPELAHGYTYSGHPLAAAAGLATLDIHRDDDLNGKARALAPLLEAGVHALADHPVVKDVRNLGVLAAVQMHPREGAPGARSTELRHHCLAEGALIRAGADTVLISPPLTFGADEVTQVIEAMKKGLDRL</sequence>
<evidence type="ECO:0000313" key="7">
    <source>
        <dbReference type="EMBL" id="MWB78671.1"/>
    </source>
</evidence>
<dbReference type="Gene3D" id="3.90.1150.10">
    <property type="entry name" value="Aspartate Aminotransferase, domain 1"/>
    <property type="match status" value="1"/>
</dbReference>
<dbReference type="PANTHER" id="PTHR43094">
    <property type="entry name" value="AMINOTRANSFERASE"/>
    <property type="match status" value="1"/>
</dbReference>
<dbReference type="InterPro" id="IPR015424">
    <property type="entry name" value="PyrdxlP-dep_Trfase"/>
</dbReference>
<dbReference type="GO" id="GO:0030170">
    <property type="term" value="F:pyridoxal phosphate binding"/>
    <property type="evidence" value="ECO:0007669"/>
    <property type="project" value="InterPro"/>
</dbReference>
<dbReference type="InterPro" id="IPR015422">
    <property type="entry name" value="PyrdxlP-dep_Trfase_small"/>
</dbReference>
<dbReference type="PROSITE" id="PS00600">
    <property type="entry name" value="AA_TRANSFER_CLASS_3"/>
    <property type="match status" value="1"/>
</dbReference>
<reference evidence="7 8" key="1">
    <citation type="submission" date="2019-11" db="EMBL/GenBank/DDBJ databases">
        <title>Pseudooceanicola pacifica sp. nov., isolated from deep-sea sediment of the Pacific Ocean.</title>
        <authorList>
            <person name="Lyu L."/>
        </authorList>
    </citation>
    <scope>NUCLEOTIDE SEQUENCE [LARGE SCALE GENOMIC DNA]</scope>
    <source>
        <strain evidence="7 8">216_PA32_1</strain>
    </source>
</reference>
<evidence type="ECO:0000256" key="2">
    <source>
        <dbReference type="ARBA" id="ARBA00008954"/>
    </source>
</evidence>
<dbReference type="InterPro" id="IPR005814">
    <property type="entry name" value="Aminotrans_3"/>
</dbReference>
<gene>
    <name evidence="7" type="ORF">GLS40_11590</name>
</gene>
<keyword evidence="3 7" id="KW-0032">Aminotransferase</keyword>
<dbReference type="FunFam" id="3.40.640.10:FF:000014">
    <property type="entry name" value="Adenosylmethionine-8-amino-7-oxononanoate aminotransferase, probable"/>
    <property type="match status" value="1"/>
</dbReference>
<dbReference type="PIRSF" id="PIRSF000521">
    <property type="entry name" value="Transaminase_4ab_Lys_Orn"/>
    <property type="match status" value="1"/>
</dbReference>
<keyword evidence="5 6" id="KW-0663">Pyridoxal phosphate</keyword>
<dbReference type="Proteomes" id="UP000443843">
    <property type="component" value="Unassembled WGS sequence"/>
</dbReference>
<keyword evidence="4 7" id="KW-0808">Transferase</keyword>
<name>A0A844W766_9RHOB</name>
<dbReference type="EMBL" id="WNXQ01000006">
    <property type="protein sequence ID" value="MWB78671.1"/>
    <property type="molecule type" value="Genomic_DNA"/>
</dbReference>
<dbReference type="InterPro" id="IPR015421">
    <property type="entry name" value="PyrdxlP-dep_Trfase_major"/>
</dbReference>
<dbReference type="GO" id="GO:0008483">
    <property type="term" value="F:transaminase activity"/>
    <property type="evidence" value="ECO:0007669"/>
    <property type="project" value="UniProtKB-KW"/>
</dbReference>
<dbReference type="InterPro" id="IPR049704">
    <property type="entry name" value="Aminotrans_3_PPA_site"/>
</dbReference>
<comment type="caution">
    <text evidence="7">The sequence shown here is derived from an EMBL/GenBank/DDBJ whole genome shotgun (WGS) entry which is preliminary data.</text>
</comment>
<dbReference type="AlphaFoldDB" id="A0A844W766"/>
<evidence type="ECO:0000256" key="6">
    <source>
        <dbReference type="RuleBase" id="RU003560"/>
    </source>
</evidence>
<dbReference type="Gene3D" id="3.40.640.10">
    <property type="entry name" value="Type I PLP-dependent aspartate aminotransferase-like (Major domain)"/>
    <property type="match status" value="1"/>
</dbReference>
<dbReference type="PANTHER" id="PTHR43094:SF1">
    <property type="entry name" value="AMINOTRANSFERASE CLASS-III"/>
    <property type="match status" value="1"/>
</dbReference>
<evidence type="ECO:0000256" key="1">
    <source>
        <dbReference type="ARBA" id="ARBA00001933"/>
    </source>
</evidence>
<dbReference type="Pfam" id="PF00202">
    <property type="entry name" value="Aminotran_3"/>
    <property type="match status" value="1"/>
</dbReference>
<dbReference type="CDD" id="cd00610">
    <property type="entry name" value="OAT_like"/>
    <property type="match status" value="1"/>
</dbReference>
<protein>
    <submittedName>
        <fullName evidence="7">Aminotransferase class III-fold pyridoxal phosphate-dependent enzyme</fullName>
    </submittedName>
</protein>
<evidence type="ECO:0000313" key="8">
    <source>
        <dbReference type="Proteomes" id="UP000443843"/>
    </source>
</evidence>
<comment type="similarity">
    <text evidence="2 6">Belongs to the class-III pyridoxal-phosphate-dependent aminotransferase family.</text>
</comment>
<dbReference type="SUPFAM" id="SSF53383">
    <property type="entry name" value="PLP-dependent transferases"/>
    <property type="match status" value="1"/>
</dbReference>
<comment type="cofactor">
    <cofactor evidence="1">
        <name>pyridoxal 5'-phosphate</name>
        <dbReference type="ChEBI" id="CHEBI:597326"/>
    </cofactor>
</comment>